<comment type="similarity">
    <text evidence="2 9">Belongs to the Aux/IAA family.</text>
</comment>
<evidence type="ECO:0000313" key="12">
    <source>
        <dbReference type="EMBL" id="KAK9228999.1"/>
    </source>
</evidence>
<keyword evidence="5 9" id="KW-0804">Transcription</keyword>
<reference evidence="12 13" key="1">
    <citation type="submission" date="2024-05" db="EMBL/GenBank/DDBJ databases">
        <title>Haplotype-resolved chromosome-level genome assembly of Huyou (Citrus changshanensis).</title>
        <authorList>
            <person name="Miao C."/>
            <person name="Chen W."/>
            <person name="Wu Y."/>
            <person name="Wang L."/>
            <person name="Zhao S."/>
            <person name="Grierson D."/>
            <person name="Xu C."/>
            <person name="Chen K."/>
        </authorList>
    </citation>
    <scope>NUCLEOTIDE SEQUENCE [LARGE SCALE GENOMIC DNA]</scope>
    <source>
        <strain evidence="12">01-14</strain>
        <tissue evidence="12">Leaf</tissue>
    </source>
</reference>
<gene>
    <name evidence="12" type="ORF">WN944_021956</name>
</gene>
<dbReference type="Gene3D" id="3.10.20.90">
    <property type="entry name" value="Phosphatidylinositol 3-kinase Catalytic Subunit, Chain A, domain 1"/>
    <property type="match status" value="1"/>
</dbReference>
<dbReference type="PROSITE" id="PS51745">
    <property type="entry name" value="PB1"/>
    <property type="match status" value="1"/>
</dbReference>
<comment type="caution">
    <text evidence="12">The sequence shown here is derived from an EMBL/GenBank/DDBJ whole genome shotgun (WGS) entry which is preliminary data.</text>
</comment>
<dbReference type="GO" id="GO:0006355">
    <property type="term" value="P:regulation of DNA-templated transcription"/>
    <property type="evidence" value="ECO:0007669"/>
    <property type="project" value="InterPro"/>
</dbReference>
<evidence type="ECO:0000256" key="8">
    <source>
        <dbReference type="ARBA" id="ARBA00025283"/>
    </source>
</evidence>
<dbReference type="PANTHER" id="PTHR31734">
    <property type="entry name" value="AUXIN-RESPONSIVE PROTEIN IAA17"/>
    <property type="match status" value="1"/>
</dbReference>
<proteinExistence type="inferred from homology"/>
<feature type="compositionally biased region" description="Polar residues" evidence="10">
    <location>
        <begin position="178"/>
        <end position="187"/>
    </location>
</feature>
<dbReference type="AlphaFoldDB" id="A0AAP0N3R1"/>
<feature type="region of interest" description="Disordered" evidence="10">
    <location>
        <begin position="169"/>
        <end position="202"/>
    </location>
</feature>
<keyword evidence="6 9" id="KW-0539">Nucleus</keyword>
<dbReference type="EMBL" id="JBCGBO010000001">
    <property type="protein sequence ID" value="KAK9228999.1"/>
    <property type="molecule type" value="Genomic_DNA"/>
</dbReference>
<evidence type="ECO:0000256" key="6">
    <source>
        <dbReference type="ARBA" id="ARBA00023242"/>
    </source>
</evidence>
<evidence type="ECO:0000256" key="7">
    <source>
        <dbReference type="ARBA" id="ARBA00023294"/>
    </source>
</evidence>
<comment type="subunit">
    <text evidence="9">Homodimers and heterodimers.</text>
</comment>
<feature type="compositionally biased region" description="Basic and acidic residues" evidence="10">
    <location>
        <begin position="188"/>
        <end position="198"/>
    </location>
</feature>
<keyword evidence="13" id="KW-1185">Reference proteome</keyword>
<dbReference type="InterPro" id="IPR033389">
    <property type="entry name" value="AUX/IAA_dom"/>
</dbReference>
<organism evidence="12 13">
    <name type="scientific">Citrus x changshan-huyou</name>
    <dbReference type="NCBI Taxonomy" id="2935761"/>
    <lineage>
        <taxon>Eukaryota</taxon>
        <taxon>Viridiplantae</taxon>
        <taxon>Streptophyta</taxon>
        <taxon>Embryophyta</taxon>
        <taxon>Tracheophyta</taxon>
        <taxon>Spermatophyta</taxon>
        <taxon>Magnoliopsida</taxon>
        <taxon>eudicotyledons</taxon>
        <taxon>Gunneridae</taxon>
        <taxon>Pentapetalae</taxon>
        <taxon>rosids</taxon>
        <taxon>malvids</taxon>
        <taxon>Sapindales</taxon>
        <taxon>Rutaceae</taxon>
        <taxon>Aurantioideae</taxon>
        <taxon>Citrus</taxon>
    </lineage>
</organism>
<keyword evidence="4 9" id="KW-0805">Transcription regulation</keyword>
<feature type="compositionally biased region" description="Basic and acidic residues" evidence="10">
    <location>
        <begin position="51"/>
        <end position="65"/>
    </location>
</feature>
<dbReference type="GO" id="GO:0009734">
    <property type="term" value="P:auxin-activated signaling pathway"/>
    <property type="evidence" value="ECO:0007669"/>
    <property type="project" value="UniProtKB-UniRule"/>
</dbReference>
<evidence type="ECO:0000256" key="9">
    <source>
        <dbReference type="RuleBase" id="RU004549"/>
    </source>
</evidence>
<protein>
    <recommendedName>
        <fullName evidence="9">Auxin-responsive protein</fullName>
    </recommendedName>
</protein>
<dbReference type="GO" id="GO:0005634">
    <property type="term" value="C:nucleus"/>
    <property type="evidence" value="ECO:0007669"/>
    <property type="project" value="UniProtKB-SubCell"/>
</dbReference>
<feature type="domain" description="PB1" evidence="11">
    <location>
        <begin position="200"/>
        <end position="304"/>
    </location>
</feature>
<accession>A0AAP0N3R1</accession>
<evidence type="ECO:0000259" key="11">
    <source>
        <dbReference type="PROSITE" id="PS51745"/>
    </source>
</evidence>
<keyword evidence="7 9" id="KW-0927">Auxin signaling pathway</keyword>
<evidence type="ECO:0000256" key="5">
    <source>
        <dbReference type="ARBA" id="ARBA00023163"/>
    </source>
</evidence>
<comment type="subcellular location">
    <subcellularLocation>
        <location evidence="1 9">Nucleus</location>
    </subcellularLocation>
</comment>
<evidence type="ECO:0000256" key="10">
    <source>
        <dbReference type="SAM" id="MobiDB-lite"/>
    </source>
</evidence>
<feature type="region of interest" description="Disordered" evidence="10">
    <location>
        <begin position="130"/>
        <end position="155"/>
    </location>
</feature>
<evidence type="ECO:0000256" key="2">
    <source>
        <dbReference type="ARBA" id="ARBA00006728"/>
    </source>
</evidence>
<evidence type="ECO:0000313" key="13">
    <source>
        <dbReference type="Proteomes" id="UP001428341"/>
    </source>
</evidence>
<dbReference type="Pfam" id="PF02309">
    <property type="entry name" value="AUX_IAA"/>
    <property type="match status" value="1"/>
</dbReference>
<dbReference type="InterPro" id="IPR003311">
    <property type="entry name" value="AUX_IAA"/>
</dbReference>
<name>A0AAP0N3R1_9ROSI</name>
<keyword evidence="3 9" id="KW-0678">Repressor</keyword>
<feature type="region of interest" description="Disordered" evidence="10">
    <location>
        <begin position="30"/>
        <end position="65"/>
    </location>
</feature>
<dbReference type="InterPro" id="IPR053793">
    <property type="entry name" value="PB1-like"/>
</dbReference>
<dbReference type="SUPFAM" id="SSF54277">
    <property type="entry name" value="CAD &amp; PB1 domains"/>
    <property type="match status" value="1"/>
</dbReference>
<dbReference type="Proteomes" id="UP001428341">
    <property type="component" value="Unassembled WGS sequence"/>
</dbReference>
<dbReference type="PANTHER" id="PTHR31734:SF2">
    <property type="entry name" value="AUXIN-RESPONSIVE PROTEIN IAA26"/>
    <property type="match status" value="1"/>
</dbReference>
<evidence type="ECO:0000256" key="3">
    <source>
        <dbReference type="ARBA" id="ARBA00022491"/>
    </source>
</evidence>
<evidence type="ECO:0000256" key="1">
    <source>
        <dbReference type="ARBA" id="ARBA00004123"/>
    </source>
</evidence>
<feature type="region of interest" description="Disordered" evidence="10">
    <location>
        <begin position="322"/>
        <end position="349"/>
    </location>
</feature>
<feature type="compositionally biased region" description="Basic and acidic residues" evidence="10">
    <location>
        <begin position="334"/>
        <end position="349"/>
    </location>
</feature>
<feature type="compositionally biased region" description="Basic and acidic residues" evidence="10">
    <location>
        <begin position="30"/>
        <end position="44"/>
    </location>
</feature>
<sequence length="349" mass="38542">MEGCSKTGEQACPQLLDLMAKERREWLVMRDGEASSSEEKKLELRLGPPGGEDKRWSLKDSTNRERDAHHHQYLLSLGYFSSTNNSNNNGFSFLHHHSSRSLPVMAKESSQPCCTKVADLQSPAEKKAFLSSAPAKNTAVPNSSQKRTAPAPVVGWPPIRSFRKNLAGASASKLPASESPNDVPSKTVNEKPAHEPGRKNPFVKINMDGVPIGRKVDLNAYDSYEKLSAAVDELFRGLLAAQRDSSAGGIVNKQEEEKAITGVLDGSGEYTLVYEDNEGDRMLVGDVPWHMFVSTVKRLRLLKSSEVSALSREKCMYSWKQQARQDTGLTDPCMEMKKNDSSISLKEES</sequence>
<evidence type="ECO:0000256" key="4">
    <source>
        <dbReference type="ARBA" id="ARBA00023015"/>
    </source>
</evidence>
<dbReference type="FunFam" id="3.10.20.90:FF:000225">
    <property type="entry name" value="Auxin-responsive protein"/>
    <property type="match status" value="1"/>
</dbReference>
<comment type="function">
    <text evidence="8">Aux/IAA proteins are short-lived transcriptional factors that function as repressors of early auxin response genes at low auxin concentrations. Repression is thought to result from the interaction with auxin response factors (ARFs), proteins that bind to the auxin-responsive promoter element (AuxRE). Formation of heterodimers with ARF proteins may alter their ability to modulate early auxin response genes expression.</text>
</comment>